<comment type="caution">
    <text evidence="2">The sequence shown here is derived from an EMBL/GenBank/DDBJ whole genome shotgun (WGS) entry which is preliminary data.</text>
</comment>
<sequence>MSVVTSPFLIHVLIETPAALSFIFNPSSQLQPLDPQAALLLKLLGGLLLTTNLIALIFVRRPFDDVARHIALAFAFWHIWPCYRAYIRLKERASEGQAPATARTLGGPPVHLGVHLVLLTMFLGSWYFGNIQNSIP</sequence>
<organism evidence="2 3">
    <name type="scientific">Fusarium albosuccineum</name>
    <dbReference type="NCBI Taxonomy" id="1237068"/>
    <lineage>
        <taxon>Eukaryota</taxon>
        <taxon>Fungi</taxon>
        <taxon>Dikarya</taxon>
        <taxon>Ascomycota</taxon>
        <taxon>Pezizomycotina</taxon>
        <taxon>Sordariomycetes</taxon>
        <taxon>Hypocreomycetidae</taxon>
        <taxon>Hypocreales</taxon>
        <taxon>Nectriaceae</taxon>
        <taxon>Fusarium</taxon>
        <taxon>Fusarium decemcellulare species complex</taxon>
    </lineage>
</organism>
<evidence type="ECO:0000256" key="1">
    <source>
        <dbReference type="SAM" id="Phobius"/>
    </source>
</evidence>
<keyword evidence="3" id="KW-1185">Reference proteome</keyword>
<dbReference type="OrthoDB" id="2590756at2759"/>
<keyword evidence="1" id="KW-1133">Transmembrane helix</keyword>
<evidence type="ECO:0000313" key="3">
    <source>
        <dbReference type="Proteomes" id="UP000554235"/>
    </source>
</evidence>
<name>A0A8H4PJC9_9HYPO</name>
<feature type="transmembrane region" description="Helical" evidence="1">
    <location>
        <begin position="109"/>
        <end position="129"/>
    </location>
</feature>
<protein>
    <submittedName>
        <fullName evidence="2">Uncharacterized protein</fullName>
    </submittedName>
</protein>
<dbReference type="EMBL" id="JAADYS010001172">
    <property type="protein sequence ID" value="KAF4464567.1"/>
    <property type="molecule type" value="Genomic_DNA"/>
</dbReference>
<accession>A0A8H4PJC9</accession>
<feature type="transmembrane region" description="Helical" evidence="1">
    <location>
        <begin position="70"/>
        <end position="89"/>
    </location>
</feature>
<reference evidence="2 3" key="1">
    <citation type="submission" date="2020-01" db="EMBL/GenBank/DDBJ databases">
        <title>Identification and distribution of gene clusters putatively required for synthesis of sphingolipid metabolism inhibitors in phylogenetically diverse species of the filamentous fungus Fusarium.</title>
        <authorList>
            <person name="Kim H.-S."/>
            <person name="Busman M."/>
            <person name="Brown D.W."/>
            <person name="Divon H."/>
            <person name="Uhlig S."/>
            <person name="Proctor R.H."/>
        </authorList>
    </citation>
    <scope>NUCLEOTIDE SEQUENCE [LARGE SCALE GENOMIC DNA]</scope>
    <source>
        <strain evidence="2 3">NRRL 20459</strain>
    </source>
</reference>
<evidence type="ECO:0000313" key="2">
    <source>
        <dbReference type="EMBL" id="KAF4464567.1"/>
    </source>
</evidence>
<dbReference type="AlphaFoldDB" id="A0A8H4PJC9"/>
<keyword evidence="1" id="KW-0472">Membrane</keyword>
<feature type="transmembrane region" description="Helical" evidence="1">
    <location>
        <begin position="37"/>
        <end position="58"/>
    </location>
</feature>
<gene>
    <name evidence="2" type="ORF">FALBO_8591</name>
</gene>
<proteinExistence type="predicted"/>
<dbReference type="Proteomes" id="UP000554235">
    <property type="component" value="Unassembled WGS sequence"/>
</dbReference>
<keyword evidence="1" id="KW-0812">Transmembrane</keyword>